<dbReference type="RefSeq" id="WP_187223715.1">
    <property type="nucleotide sequence ID" value="NZ_JABVED010000018.1"/>
</dbReference>
<evidence type="ECO:0000256" key="4">
    <source>
        <dbReference type="ARBA" id="ARBA00022801"/>
    </source>
</evidence>
<evidence type="ECO:0000256" key="3">
    <source>
        <dbReference type="ARBA" id="ARBA00022723"/>
    </source>
</evidence>
<dbReference type="PANTHER" id="PTHR10885:SF0">
    <property type="entry name" value="ISOPENTENYL-DIPHOSPHATE DELTA-ISOMERASE"/>
    <property type="match status" value="1"/>
</dbReference>
<dbReference type="InterPro" id="IPR015797">
    <property type="entry name" value="NUDIX_hydrolase-like_dom_sf"/>
</dbReference>
<feature type="domain" description="Nudix hydrolase" evidence="6">
    <location>
        <begin position="30"/>
        <end position="157"/>
    </location>
</feature>
<dbReference type="InterPro" id="IPR000086">
    <property type="entry name" value="NUDIX_hydrolase_dom"/>
</dbReference>
<accession>A0ABR7LD28</accession>
<keyword evidence="4" id="KW-0378">Hydrolase</keyword>
<dbReference type="PROSITE" id="PS00893">
    <property type="entry name" value="NUDIX_BOX"/>
    <property type="match status" value="1"/>
</dbReference>
<dbReference type="PIRSF" id="PIRSF017340">
    <property type="entry name" value="Nudix_hydro"/>
    <property type="match status" value="1"/>
</dbReference>
<organism evidence="7 8">
    <name type="scientific">Actinokineospora xionganensis</name>
    <dbReference type="NCBI Taxonomy" id="2684470"/>
    <lineage>
        <taxon>Bacteria</taxon>
        <taxon>Bacillati</taxon>
        <taxon>Actinomycetota</taxon>
        <taxon>Actinomycetes</taxon>
        <taxon>Pseudonocardiales</taxon>
        <taxon>Pseudonocardiaceae</taxon>
        <taxon>Actinokineospora</taxon>
    </lineage>
</organism>
<dbReference type="CDD" id="cd04697">
    <property type="entry name" value="NUDIX_Hydrolase"/>
    <property type="match status" value="1"/>
</dbReference>
<keyword evidence="3" id="KW-0479">Metal-binding</keyword>
<evidence type="ECO:0000256" key="2">
    <source>
        <dbReference type="ARBA" id="ARBA00005582"/>
    </source>
</evidence>
<comment type="similarity">
    <text evidence="2">Belongs to the Nudix hydrolase family.</text>
</comment>
<evidence type="ECO:0000256" key="5">
    <source>
        <dbReference type="ARBA" id="ARBA00022842"/>
    </source>
</evidence>
<evidence type="ECO:0000256" key="1">
    <source>
        <dbReference type="ARBA" id="ARBA00001946"/>
    </source>
</evidence>
<name>A0ABR7LD28_9PSEU</name>
<keyword evidence="5" id="KW-0460">Magnesium</keyword>
<gene>
    <name evidence="7" type="ORF">GPZ80_25995</name>
</gene>
<dbReference type="Pfam" id="PF00293">
    <property type="entry name" value="NUDIX"/>
    <property type="match status" value="1"/>
</dbReference>
<dbReference type="InterPro" id="IPR024195">
    <property type="entry name" value="NUDIX_hydrolase_YfcD_pred"/>
</dbReference>
<sequence length="169" mass="18742">MGGDELVAVYSADGEVVGSATRRRMRAEGLWHAASAILVRSGNRVFVHRRTDDKDVFPGVHDCWAGGVVGAGETPWDCAERELAEELGITGVPLVPLFTTSADVDGTRIHLYAYEAWWDGEVVIQESEIASGGWMDLDELRVRLADPAWPFVPDGRIAIEEFFRRELDR</sequence>
<dbReference type="SUPFAM" id="SSF55811">
    <property type="entry name" value="Nudix"/>
    <property type="match status" value="1"/>
</dbReference>
<dbReference type="PANTHER" id="PTHR10885">
    <property type="entry name" value="ISOPENTENYL-DIPHOSPHATE DELTA-ISOMERASE"/>
    <property type="match status" value="1"/>
</dbReference>
<dbReference type="Gene3D" id="3.90.79.10">
    <property type="entry name" value="Nucleoside Triphosphate Pyrophosphohydrolase"/>
    <property type="match status" value="1"/>
</dbReference>
<protein>
    <submittedName>
        <fullName evidence="7">NUDIX domain-containing protein</fullName>
    </submittedName>
</protein>
<comment type="cofactor">
    <cofactor evidence="1">
        <name>Mg(2+)</name>
        <dbReference type="ChEBI" id="CHEBI:18420"/>
    </cofactor>
</comment>
<evidence type="ECO:0000313" key="7">
    <source>
        <dbReference type="EMBL" id="MBC6450616.1"/>
    </source>
</evidence>
<comment type="caution">
    <text evidence="7">The sequence shown here is derived from an EMBL/GenBank/DDBJ whole genome shotgun (WGS) entry which is preliminary data.</text>
</comment>
<evidence type="ECO:0000313" key="8">
    <source>
        <dbReference type="Proteomes" id="UP000734823"/>
    </source>
</evidence>
<reference evidence="7 8" key="1">
    <citation type="submission" date="2020-06" db="EMBL/GenBank/DDBJ databases">
        <title>Actinokineospora xiongansis sp. nov., isolated from soil of Baiyangdian.</title>
        <authorList>
            <person name="Zhang X."/>
        </authorList>
    </citation>
    <scope>NUCLEOTIDE SEQUENCE [LARGE SCALE GENOMIC DNA]</scope>
    <source>
        <strain evidence="7 8">HBU206404</strain>
    </source>
</reference>
<keyword evidence="8" id="KW-1185">Reference proteome</keyword>
<dbReference type="PROSITE" id="PS51462">
    <property type="entry name" value="NUDIX"/>
    <property type="match status" value="1"/>
</dbReference>
<dbReference type="EMBL" id="JABVED010000018">
    <property type="protein sequence ID" value="MBC6450616.1"/>
    <property type="molecule type" value="Genomic_DNA"/>
</dbReference>
<dbReference type="Proteomes" id="UP000734823">
    <property type="component" value="Unassembled WGS sequence"/>
</dbReference>
<evidence type="ECO:0000259" key="6">
    <source>
        <dbReference type="PROSITE" id="PS51462"/>
    </source>
</evidence>
<proteinExistence type="inferred from homology"/>
<dbReference type="InterPro" id="IPR020084">
    <property type="entry name" value="NUDIX_hydrolase_CS"/>
</dbReference>